<protein>
    <submittedName>
        <fullName evidence="2">GNAT family N-acetyltransferase</fullName>
    </submittedName>
</protein>
<organism evidence="2 3">
    <name type="scientific">Arsukibacterium indicum</name>
    <dbReference type="NCBI Taxonomy" id="2848612"/>
    <lineage>
        <taxon>Bacteria</taxon>
        <taxon>Pseudomonadati</taxon>
        <taxon>Pseudomonadota</taxon>
        <taxon>Gammaproteobacteria</taxon>
        <taxon>Chromatiales</taxon>
        <taxon>Chromatiaceae</taxon>
        <taxon>Arsukibacterium</taxon>
    </lineage>
</organism>
<accession>A0ABS6MH56</accession>
<gene>
    <name evidence="2" type="ORF">KQY15_03450</name>
</gene>
<dbReference type="EMBL" id="JAHRID010000001">
    <property type="protein sequence ID" value="MBV2128150.1"/>
    <property type="molecule type" value="Genomic_DNA"/>
</dbReference>
<dbReference type="Proteomes" id="UP000704611">
    <property type="component" value="Unassembled WGS sequence"/>
</dbReference>
<evidence type="ECO:0000313" key="2">
    <source>
        <dbReference type="EMBL" id="MBV2128150.1"/>
    </source>
</evidence>
<dbReference type="PROSITE" id="PS51186">
    <property type="entry name" value="GNAT"/>
    <property type="match status" value="1"/>
</dbReference>
<feature type="domain" description="N-acetyltransferase" evidence="1">
    <location>
        <begin position="1"/>
        <end position="102"/>
    </location>
</feature>
<sequence length="102" mass="11356">MALFVAEKAGQCVGFFIAMKDEHWFAKSYYATDIAFCVLPEHADQGVWLLRRFIRWCKADGIKQIQLGLSTGLDESGRTGKLYEAHGLTLVGGIYATVKQVV</sequence>
<dbReference type="InterPro" id="IPR000182">
    <property type="entry name" value="GNAT_dom"/>
</dbReference>
<proteinExistence type="predicted"/>
<dbReference type="CDD" id="cd04301">
    <property type="entry name" value="NAT_SF"/>
    <property type="match status" value="1"/>
</dbReference>
<reference evidence="2 3" key="1">
    <citation type="submission" date="2021-06" db="EMBL/GenBank/DDBJ databases">
        <title>Rheinheimera indica sp. nov., isolated from deep-sea sediment.</title>
        <authorList>
            <person name="Wang Z."/>
            <person name="Zhang X.-Y."/>
        </authorList>
    </citation>
    <scope>NUCLEOTIDE SEQUENCE [LARGE SCALE GENOMIC DNA]</scope>
    <source>
        <strain evidence="2 3">SM2107</strain>
    </source>
</reference>
<evidence type="ECO:0000259" key="1">
    <source>
        <dbReference type="PROSITE" id="PS51186"/>
    </source>
</evidence>
<comment type="caution">
    <text evidence="2">The sequence shown here is derived from an EMBL/GenBank/DDBJ whole genome shotgun (WGS) entry which is preliminary data.</text>
</comment>
<evidence type="ECO:0000313" key="3">
    <source>
        <dbReference type="Proteomes" id="UP000704611"/>
    </source>
</evidence>
<dbReference type="Pfam" id="PF00583">
    <property type="entry name" value="Acetyltransf_1"/>
    <property type="match status" value="1"/>
</dbReference>
<keyword evidence="3" id="KW-1185">Reference proteome</keyword>
<name>A0ABS6MH56_9GAMM</name>